<keyword evidence="1" id="KW-0472">Membrane</keyword>
<organism evidence="2">
    <name type="scientific">Anguilla anguilla</name>
    <name type="common">European freshwater eel</name>
    <name type="synonym">Muraena anguilla</name>
    <dbReference type="NCBI Taxonomy" id="7936"/>
    <lineage>
        <taxon>Eukaryota</taxon>
        <taxon>Metazoa</taxon>
        <taxon>Chordata</taxon>
        <taxon>Craniata</taxon>
        <taxon>Vertebrata</taxon>
        <taxon>Euteleostomi</taxon>
        <taxon>Actinopterygii</taxon>
        <taxon>Neopterygii</taxon>
        <taxon>Teleostei</taxon>
        <taxon>Anguilliformes</taxon>
        <taxon>Anguillidae</taxon>
        <taxon>Anguilla</taxon>
    </lineage>
</organism>
<name>A0A0E9WNH5_ANGAN</name>
<dbReference type="AlphaFoldDB" id="A0A0E9WNH5"/>
<reference evidence="2" key="2">
    <citation type="journal article" date="2015" name="Fish Shellfish Immunol.">
        <title>Early steps in the European eel (Anguilla anguilla)-Vibrio vulnificus interaction in the gills: Role of the RtxA13 toxin.</title>
        <authorList>
            <person name="Callol A."/>
            <person name="Pajuelo D."/>
            <person name="Ebbesson L."/>
            <person name="Teles M."/>
            <person name="MacKenzie S."/>
            <person name="Amaro C."/>
        </authorList>
    </citation>
    <scope>NUCLEOTIDE SEQUENCE</scope>
</reference>
<keyword evidence="1" id="KW-1133">Transmembrane helix</keyword>
<sequence length="38" mass="4441">MHSTAILQEHRTHQPISTLHVSICGPLFFIFFLPFLNF</sequence>
<dbReference type="EMBL" id="GBXM01016618">
    <property type="protein sequence ID" value="JAH91959.1"/>
    <property type="molecule type" value="Transcribed_RNA"/>
</dbReference>
<keyword evidence="1" id="KW-0812">Transmembrane</keyword>
<reference evidence="2" key="1">
    <citation type="submission" date="2014-11" db="EMBL/GenBank/DDBJ databases">
        <authorList>
            <person name="Amaro Gonzalez C."/>
        </authorList>
    </citation>
    <scope>NUCLEOTIDE SEQUENCE</scope>
</reference>
<evidence type="ECO:0000256" key="1">
    <source>
        <dbReference type="SAM" id="Phobius"/>
    </source>
</evidence>
<evidence type="ECO:0000313" key="2">
    <source>
        <dbReference type="EMBL" id="JAH91959.1"/>
    </source>
</evidence>
<proteinExistence type="predicted"/>
<protein>
    <submittedName>
        <fullName evidence="2">Uncharacterized protein</fullName>
    </submittedName>
</protein>
<feature type="transmembrane region" description="Helical" evidence="1">
    <location>
        <begin position="16"/>
        <end position="36"/>
    </location>
</feature>
<accession>A0A0E9WNH5</accession>